<keyword evidence="2 5" id="KW-0645">Protease</keyword>
<comment type="similarity">
    <text evidence="1 5">Belongs to the peptidase S8 family.</text>
</comment>
<gene>
    <name evidence="7" type="ORF">OIU83_22550</name>
</gene>
<organism evidence="7 8">
    <name type="scientific">Flavobacterium shii</name>
    <dbReference type="NCBI Taxonomy" id="2987687"/>
    <lineage>
        <taxon>Bacteria</taxon>
        <taxon>Pseudomonadati</taxon>
        <taxon>Bacteroidota</taxon>
        <taxon>Flavobacteriia</taxon>
        <taxon>Flavobacteriales</taxon>
        <taxon>Flavobacteriaceae</taxon>
        <taxon>Flavobacterium</taxon>
    </lineage>
</organism>
<dbReference type="PANTHER" id="PTHR43806:SF11">
    <property type="entry name" value="CEREVISIN-RELATED"/>
    <property type="match status" value="1"/>
</dbReference>
<evidence type="ECO:0000256" key="5">
    <source>
        <dbReference type="PROSITE-ProRule" id="PRU01240"/>
    </source>
</evidence>
<keyword evidence="4 5" id="KW-0720">Serine protease</keyword>
<evidence type="ECO:0000256" key="4">
    <source>
        <dbReference type="ARBA" id="ARBA00022825"/>
    </source>
</evidence>
<evidence type="ECO:0000256" key="1">
    <source>
        <dbReference type="ARBA" id="ARBA00011073"/>
    </source>
</evidence>
<dbReference type="InterPro" id="IPR034080">
    <property type="entry name" value="Protease_P7-like_dom"/>
</dbReference>
<dbReference type="PRINTS" id="PR00723">
    <property type="entry name" value="SUBTILISIN"/>
</dbReference>
<keyword evidence="3 5" id="KW-0378">Hydrolase</keyword>
<dbReference type="AlphaFoldDB" id="A0A9X2ZMM6"/>
<evidence type="ECO:0000313" key="7">
    <source>
        <dbReference type="EMBL" id="MCV9930458.1"/>
    </source>
</evidence>
<dbReference type="Pfam" id="PF00082">
    <property type="entry name" value="Peptidase_S8"/>
    <property type="match status" value="1"/>
</dbReference>
<keyword evidence="8" id="KW-1185">Reference proteome</keyword>
<dbReference type="Gene3D" id="3.40.50.200">
    <property type="entry name" value="Peptidase S8/S53 domain"/>
    <property type="match status" value="2"/>
</dbReference>
<evidence type="ECO:0000256" key="3">
    <source>
        <dbReference type="ARBA" id="ARBA00022801"/>
    </source>
</evidence>
<dbReference type="GO" id="GO:0006508">
    <property type="term" value="P:proteolysis"/>
    <property type="evidence" value="ECO:0007669"/>
    <property type="project" value="UniProtKB-KW"/>
</dbReference>
<sequence>MKQIYIIILFMFFFIGCKSIKEPSNPNKNVAVKKELTPLELQTWHQKDYVLDGIPGISLDKWYALNKKKPKSKSVIVAVIDTQIDLKHEDLQGQFWINEKEIPDNGIDDDNNGYIDDVNGWSFTGTKSGGYVVWNRYEYVRIVEEWGALFKNKTESQIDTQDLYKYKEYQRALKKLEEKDPYYKRWFKSLNYKCLLYPIGKDTLKYFFPKENYTVKQLDSMYKKYKINDKKFKERRDDNDRDLGALIDCMKSCLEMNQKTLEDIQNMQTQLDSVINKNLNVEYNERLLIGDNPNILEKGYGNNNVSNNKSGHRPIQDHCTKMAGVIGANRENNIGIKGIIQDVKIMPLNISPSGDEHDKDITMAIRYAVDNGAKVINMSFGKEFSLHKEWIIEAFKYAEEHNVLLVHSAGNDAIDIDKSIYYPNDINVDDGKEFCSNFITVGSVTHKLNSTFVSDFSNYGKQNVDLFAPGDEIYSTASENSYKSDSGTSMAVPMVCGTAALIWQYYPKLTVAQVKQIIMDSGTAYDLEVIVPGTKDKKVPFSELSKSGKVLNVYNAMQLAEKVSKKKK</sequence>
<feature type="domain" description="Peptidase S8/S53" evidence="6">
    <location>
        <begin position="73"/>
        <end position="522"/>
    </location>
</feature>
<dbReference type="EMBL" id="JAOZEW010000036">
    <property type="protein sequence ID" value="MCV9930458.1"/>
    <property type="molecule type" value="Genomic_DNA"/>
</dbReference>
<protein>
    <submittedName>
        <fullName evidence="7">S8 family peptidase</fullName>
    </submittedName>
</protein>
<name>A0A9X2ZMM6_9FLAO</name>
<dbReference type="PROSITE" id="PS51892">
    <property type="entry name" value="SUBTILASE"/>
    <property type="match status" value="1"/>
</dbReference>
<proteinExistence type="inferred from homology"/>
<dbReference type="InterPro" id="IPR000209">
    <property type="entry name" value="Peptidase_S8/S53_dom"/>
</dbReference>
<reference evidence="7" key="1">
    <citation type="submission" date="2022-10" db="EMBL/GenBank/DDBJ databases">
        <title>Two novel species of Flavobacterium.</title>
        <authorList>
            <person name="Liu Q."/>
            <person name="Xin Y.-H."/>
        </authorList>
    </citation>
    <scope>NUCLEOTIDE SEQUENCE</scope>
    <source>
        <strain evidence="7">LS1R49</strain>
    </source>
</reference>
<dbReference type="InterPro" id="IPR036852">
    <property type="entry name" value="Peptidase_S8/S53_dom_sf"/>
</dbReference>
<feature type="active site" description="Charge relay system" evidence="5">
    <location>
        <position position="318"/>
    </location>
</feature>
<evidence type="ECO:0000259" key="6">
    <source>
        <dbReference type="Pfam" id="PF00082"/>
    </source>
</evidence>
<dbReference type="RefSeq" id="WP_264208528.1">
    <property type="nucleotide sequence ID" value="NZ_JAOZEW010000036.1"/>
</dbReference>
<dbReference type="PROSITE" id="PS51257">
    <property type="entry name" value="PROKAR_LIPOPROTEIN"/>
    <property type="match status" value="1"/>
</dbReference>
<dbReference type="PROSITE" id="PS00138">
    <property type="entry name" value="SUBTILASE_SER"/>
    <property type="match status" value="1"/>
</dbReference>
<accession>A0A9X2ZMM6</accession>
<dbReference type="GO" id="GO:0004252">
    <property type="term" value="F:serine-type endopeptidase activity"/>
    <property type="evidence" value="ECO:0007669"/>
    <property type="project" value="UniProtKB-UniRule"/>
</dbReference>
<dbReference type="InterPro" id="IPR015500">
    <property type="entry name" value="Peptidase_S8_subtilisin-rel"/>
</dbReference>
<dbReference type="PANTHER" id="PTHR43806">
    <property type="entry name" value="PEPTIDASE S8"/>
    <property type="match status" value="1"/>
</dbReference>
<dbReference type="CDD" id="cd07483">
    <property type="entry name" value="Peptidases_S8_Subtilisin_Novo-like"/>
    <property type="match status" value="1"/>
</dbReference>
<evidence type="ECO:0000313" key="8">
    <source>
        <dbReference type="Proteomes" id="UP001151079"/>
    </source>
</evidence>
<dbReference type="Proteomes" id="UP001151079">
    <property type="component" value="Unassembled WGS sequence"/>
</dbReference>
<evidence type="ECO:0000256" key="2">
    <source>
        <dbReference type="ARBA" id="ARBA00022670"/>
    </source>
</evidence>
<dbReference type="InterPro" id="IPR023828">
    <property type="entry name" value="Peptidase_S8_Ser-AS"/>
</dbReference>
<feature type="active site" description="Charge relay system" evidence="5">
    <location>
        <position position="81"/>
    </location>
</feature>
<comment type="caution">
    <text evidence="7">The sequence shown here is derived from an EMBL/GenBank/DDBJ whole genome shotgun (WGS) entry which is preliminary data.</text>
</comment>
<dbReference type="SUPFAM" id="SSF52743">
    <property type="entry name" value="Subtilisin-like"/>
    <property type="match status" value="1"/>
</dbReference>
<dbReference type="InterPro" id="IPR050131">
    <property type="entry name" value="Peptidase_S8_subtilisin-like"/>
</dbReference>
<feature type="active site" description="Charge relay system" evidence="5">
    <location>
        <position position="489"/>
    </location>
</feature>